<dbReference type="NCBIfam" id="TIGR02801">
    <property type="entry name" value="tolR"/>
    <property type="match status" value="1"/>
</dbReference>
<keyword evidence="4" id="KW-0997">Cell inner membrane</keyword>
<dbReference type="InterPro" id="IPR014168">
    <property type="entry name" value="Tol-Pal_TolR"/>
</dbReference>
<sequence length="144" mass="15712">MAFSMRQPQRAAMAEINVTPLVDVMLVLLIIFMVTAPMMQEGINVELPQAKAAPMEKEQEKTPLIITVADKGDVFLNDVAVQEDALAEKILEATKDSPSKEVYLKADKSVPYGVVVRIMAALRNAGITNLGMITSPKQELSPTK</sequence>
<proteinExistence type="inferred from homology"/>
<dbReference type="PANTHER" id="PTHR30558:SF7">
    <property type="entry name" value="TOL-PAL SYSTEM PROTEIN TOLR"/>
    <property type="match status" value="1"/>
</dbReference>
<dbReference type="Pfam" id="PF02472">
    <property type="entry name" value="ExbD"/>
    <property type="match status" value="1"/>
</dbReference>
<evidence type="ECO:0000256" key="7">
    <source>
        <dbReference type="ARBA" id="ARBA00022989"/>
    </source>
</evidence>
<keyword evidence="5" id="KW-0132">Cell division</keyword>
<dbReference type="GO" id="GO:0005886">
    <property type="term" value="C:plasma membrane"/>
    <property type="evidence" value="ECO:0007669"/>
    <property type="project" value="UniProtKB-SubCell"/>
</dbReference>
<evidence type="ECO:0000256" key="4">
    <source>
        <dbReference type="ARBA" id="ARBA00022519"/>
    </source>
</evidence>
<gene>
    <name evidence="12" type="primary">tolR</name>
    <name evidence="12" type="ORF">ENV54_08835</name>
</gene>
<evidence type="ECO:0000256" key="9">
    <source>
        <dbReference type="ARBA" id="ARBA00023306"/>
    </source>
</evidence>
<evidence type="ECO:0000256" key="1">
    <source>
        <dbReference type="ARBA" id="ARBA00004162"/>
    </source>
</evidence>
<keyword evidence="6 10" id="KW-0812">Transmembrane</keyword>
<dbReference type="AlphaFoldDB" id="A0A7C4ASC0"/>
<dbReference type="EMBL" id="DTGT01000274">
    <property type="protein sequence ID" value="HGH61388.1"/>
    <property type="molecule type" value="Genomic_DNA"/>
</dbReference>
<dbReference type="GO" id="GO:0015031">
    <property type="term" value="P:protein transport"/>
    <property type="evidence" value="ECO:0007669"/>
    <property type="project" value="UniProtKB-KW"/>
</dbReference>
<evidence type="ECO:0000256" key="6">
    <source>
        <dbReference type="ARBA" id="ARBA00022692"/>
    </source>
</evidence>
<keyword evidence="8 11" id="KW-0472">Membrane</keyword>
<evidence type="ECO:0000256" key="2">
    <source>
        <dbReference type="ARBA" id="ARBA00005811"/>
    </source>
</evidence>
<reference evidence="12" key="1">
    <citation type="journal article" date="2020" name="mSystems">
        <title>Genome- and Community-Level Interaction Insights into Carbon Utilization and Element Cycling Functions of Hydrothermarchaeota in Hydrothermal Sediment.</title>
        <authorList>
            <person name="Zhou Z."/>
            <person name="Liu Y."/>
            <person name="Xu W."/>
            <person name="Pan J."/>
            <person name="Luo Z.H."/>
            <person name="Li M."/>
        </authorList>
    </citation>
    <scope>NUCLEOTIDE SEQUENCE [LARGE SCALE GENOMIC DNA]</scope>
    <source>
        <strain evidence="12">SpSt-769</strain>
    </source>
</reference>
<dbReference type="GO" id="GO:0051301">
    <property type="term" value="P:cell division"/>
    <property type="evidence" value="ECO:0007669"/>
    <property type="project" value="UniProtKB-KW"/>
</dbReference>
<comment type="similarity">
    <text evidence="2 10">Belongs to the ExbD/TolR family.</text>
</comment>
<dbReference type="PANTHER" id="PTHR30558">
    <property type="entry name" value="EXBD MEMBRANE COMPONENT OF PMF-DRIVEN MACROMOLECULE IMPORT SYSTEM"/>
    <property type="match status" value="1"/>
</dbReference>
<accession>A0A7C4ASC0</accession>
<name>A0A7C4ASC0_9BACT</name>
<feature type="transmembrane region" description="Helical" evidence="11">
    <location>
        <begin position="21"/>
        <end position="39"/>
    </location>
</feature>
<evidence type="ECO:0000256" key="3">
    <source>
        <dbReference type="ARBA" id="ARBA00022475"/>
    </source>
</evidence>
<evidence type="ECO:0000256" key="10">
    <source>
        <dbReference type="RuleBase" id="RU003879"/>
    </source>
</evidence>
<evidence type="ECO:0000256" key="5">
    <source>
        <dbReference type="ARBA" id="ARBA00022618"/>
    </source>
</evidence>
<evidence type="ECO:0000256" key="8">
    <source>
        <dbReference type="ARBA" id="ARBA00023136"/>
    </source>
</evidence>
<dbReference type="GO" id="GO:0022857">
    <property type="term" value="F:transmembrane transporter activity"/>
    <property type="evidence" value="ECO:0007669"/>
    <property type="project" value="InterPro"/>
</dbReference>
<dbReference type="InterPro" id="IPR003400">
    <property type="entry name" value="ExbD"/>
</dbReference>
<dbReference type="Gene3D" id="3.30.420.270">
    <property type="match status" value="1"/>
</dbReference>
<protein>
    <submittedName>
        <fullName evidence="12">Protein TolR</fullName>
    </submittedName>
</protein>
<evidence type="ECO:0000313" key="12">
    <source>
        <dbReference type="EMBL" id="HGH61388.1"/>
    </source>
</evidence>
<comment type="subcellular location">
    <subcellularLocation>
        <location evidence="1">Cell membrane</location>
        <topology evidence="1">Single-pass membrane protein</topology>
    </subcellularLocation>
    <subcellularLocation>
        <location evidence="10">Cell membrane</location>
        <topology evidence="10">Single-pass type II membrane protein</topology>
    </subcellularLocation>
</comment>
<keyword evidence="3" id="KW-1003">Cell membrane</keyword>
<comment type="caution">
    <text evidence="12">The sequence shown here is derived from an EMBL/GenBank/DDBJ whole genome shotgun (WGS) entry which is preliminary data.</text>
</comment>
<keyword evidence="9" id="KW-0131">Cell cycle</keyword>
<organism evidence="12">
    <name type="scientific">Desulfomonile tiedjei</name>
    <dbReference type="NCBI Taxonomy" id="2358"/>
    <lineage>
        <taxon>Bacteria</taxon>
        <taxon>Pseudomonadati</taxon>
        <taxon>Thermodesulfobacteriota</taxon>
        <taxon>Desulfomonilia</taxon>
        <taxon>Desulfomonilales</taxon>
        <taxon>Desulfomonilaceae</taxon>
        <taxon>Desulfomonile</taxon>
    </lineage>
</organism>
<keyword evidence="10" id="KW-0653">Protein transport</keyword>
<keyword evidence="7 11" id="KW-1133">Transmembrane helix</keyword>
<evidence type="ECO:0000256" key="11">
    <source>
        <dbReference type="SAM" id="Phobius"/>
    </source>
</evidence>
<keyword evidence="10" id="KW-0813">Transport</keyword>